<keyword evidence="2" id="KW-0813">Transport</keyword>
<dbReference type="RefSeq" id="WP_021016165.1">
    <property type="nucleotide sequence ID" value="NZ_CP025084.1"/>
</dbReference>
<keyword evidence="3" id="KW-0963">Cytoplasm</keyword>
<comment type="subcellular location">
    <subcellularLocation>
        <location evidence="1">Cytoplasm</location>
    </subcellularLocation>
</comment>
<accession>A0A2I5T7R1</accession>
<evidence type="ECO:0000256" key="2">
    <source>
        <dbReference type="ARBA" id="ARBA00022448"/>
    </source>
</evidence>
<dbReference type="KEGG" id="serq:CWC46_12840"/>
<dbReference type="GO" id="GO:0005737">
    <property type="term" value="C:cytoplasm"/>
    <property type="evidence" value="ECO:0007669"/>
    <property type="project" value="UniProtKB-SubCell"/>
</dbReference>
<dbReference type="EMBL" id="CP025084">
    <property type="protein sequence ID" value="AUH04940.1"/>
    <property type="molecule type" value="Genomic_DNA"/>
</dbReference>
<proteinExistence type="inferred from homology"/>
<gene>
    <name evidence="6" type="ORF">CWC46_12840</name>
    <name evidence="7" type="ORF">Ser39006_012845</name>
</gene>
<keyword evidence="8" id="KW-1185">Reference proteome</keyword>
<reference evidence="7" key="2">
    <citation type="submission" date="2013-09" db="EMBL/GenBank/DDBJ databases">
        <authorList>
            <person name="Wang G."/>
            <person name="Yang Y."/>
            <person name="Su Y."/>
        </authorList>
    </citation>
    <scope>NUCLEOTIDE SEQUENCE</scope>
    <source>
        <strain evidence="7">ATCC 39006</strain>
    </source>
</reference>
<dbReference type="EMBL" id="CP025085">
    <property type="protein sequence ID" value="AUH00619.1"/>
    <property type="molecule type" value="Genomic_DNA"/>
</dbReference>
<evidence type="ECO:0000256" key="4">
    <source>
        <dbReference type="ARBA" id="ARBA00022927"/>
    </source>
</evidence>
<dbReference type="STRING" id="104623.Ser39006_02902"/>
<sequence>MLTRRKLALVAGMDAEDVGLIKAERLQQHWLGLDVLAQARQQSTALIEEARQQAQDVILRTTEQAEQQFWRQADDILRGWQQERDEMEAYLASQAGQILADAMTQLLTDVPDPQRHQALLRQLLRTQGGEGRGMLYCHPHRKADVTAWLDEHAHLGWKLNGDDTLAEDALKLVTPQGVMTLSWQQAVDQLLPKADVIPLHE</sequence>
<evidence type="ECO:0000313" key="9">
    <source>
        <dbReference type="Proteomes" id="UP000233778"/>
    </source>
</evidence>
<dbReference type="Proteomes" id="UP000233778">
    <property type="component" value="Chromosome"/>
</dbReference>
<evidence type="ECO:0000256" key="1">
    <source>
        <dbReference type="ARBA" id="ARBA00004496"/>
    </source>
</evidence>
<evidence type="ECO:0000256" key="3">
    <source>
        <dbReference type="ARBA" id="ARBA00022490"/>
    </source>
</evidence>
<name>A0A2I5T7R1_SERS3</name>
<dbReference type="AlphaFoldDB" id="A0A2I5T7R1"/>
<dbReference type="InterPro" id="IPR012842">
    <property type="entry name" value="T3SS_SctL/SctL2"/>
</dbReference>
<evidence type="ECO:0000313" key="7">
    <source>
        <dbReference type="EMBL" id="AUH04940.1"/>
    </source>
</evidence>
<reference evidence="7" key="4">
    <citation type="submission" date="2017-11" db="EMBL/GenBank/DDBJ databases">
        <title>Complete genome sequence of Serratia sp. ATCC 39006.</title>
        <authorList>
            <person name="Hampton H.G."/>
            <person name="Jackson S.A."/>
            <person name="Jauregui R."/>
            <person name="Poulter G.T.M."/>
            <person name="Salmond G.P.C."/>
            <person name="Fineran P.C."/>
        </authorList>
    </citation>
    <scope>NUCLEOTIDE SEQUENCE</scope>
    <source>
        <strain evidence="7">ATCC 39006</strain>
    </source>
</reference>
<organism evidence="7 8">
    <name type="scientific">Serratia sp. (strain ATCC 39006)</name>
    <name type="common">Prodigiosinella confusarubida</name>
    <dbReference type="NCBI Taxonomy" id="104623"/>
    <lineage>
        <taxon>Bacteria</taxon>
        <taxon>Pseudomonadati</taxon>
        <taxon>Pseudomonadota</taxon>
        <taxon>Gammaproteobacteria</taxon>
        <taxon>Enterobacterales</taxon>
        <taxon>Pectobacteriaceae</taxon>
        <taxon>Prodigiosinella</taxon>
    </lineage>
</organism>
<reference evidence="6 9" key="3">
    <citation type="submission" date="2017-11" db="EMBL/GenBank/DDBJ databases">
        <title>Complete genome sequence of Serratia sp. ATCC 39006 LacA.</title>
        <authorList>
            <person name="Hampton H.G."/>
            <person name="Jackson S.A."/>
            <person name="Jauregui R."/>
            <person name="Poulter G.T.M."/>
            <person name="Salmond G.P.C."/>
            <person name="Fineran P.C."/>
        </authorList>
    </citation>
    <scope>NUCLEOTIDE SEQUENCE [LARGE SCALE GENOMIC DNA]</scope>
    <source>
        <strain evidence="6 9">ATCC 39006</strain>
    </source>
</reference>
<dbReference type="NCBIfam" id="TIGR02499">
    <property type="entry name" value="HrpE_YscL_not"/>
    <property type="match status" value="1"/>
</dbReference>
<dbReference type="Pfam" id="PF06188">
    <property type="entry name" value="HrpE"/>
    <property type="match status" value="1"/>
</dbReference>
<keyword evidence="4" id="KW-0653">Protein transport</keyword>
<dbReference type="Proteomes" id="UP000017700">
    <property type="component" value="Chromosome"/>
</dbReference>
<protein>
    <submittedName>
        <fullName evidence="7">HrpE/YscL family type III secretion apparatus protein</fullName>
    </submittedName>
</protein>
<comment type="similarity">
    <text evidence="5">Belongs to the SctL stator family.</text>
</comment>
<evidence type="ECO:0000313" key="8">
    <source>
        <dbReference type="Proteomes" id="UP000017700"/>
    </source>
</evidence>
<dbReference type="KEGG" id="sera:Ser39006_012845"/>
<dbReference type="InterPro" id="IPR009335">
    <property type="entry name" value="T3SS_HrpE/ATPase_suE"/>
</dbReference>
<reference evidence="7 8" key="1">
    <citation type="journal article" date="2013" name="Genome Announc.">
        <title>Draft genome sequence of Serratia sp. strain ATCC 39006, a model bacterium for analysis of the biosynthesis and regulation of prodigiosin, a carbapenem, and gas vesicles.</title>
        <authorList>
            <person name="Fineran P.C."/>
            <person name="Iglesias Cans M.C."/>
            <person name="Ramsay J.P."/>
            <person name="Wilf N.M."/>
            <person name="Cossyleon D."/>
            <person name="McNeil M.B."/>
            <person name="Williamson N.R."/>
            <person name="Monson R.E."/>
            <person name="Becher S.A."/>
            <person name="Stanton J.A."/>
            <person name="Brugger K."/>
            <person name="Brown S.D."/>
            <person name="Salmond G.P."/>
        </authorList>
    </citation>
    <scope>NUCLEOTIDE SEQUENCE [LARGE SCALE GENOMIC DNA]</scope>
    <source>
        <strain evidence="7">ATCC 39006</strain>
        <strain evidence="8">ATCC 39006 / SC 11482</strain>
    </source>
</reference>
<dbReference type="GO" id="GO:0030254">
    <property type="term" value="P:protein secretion by the type III secretion system"/>
    <property type="evidence" value="ECO:0007669"/>
    <property type="project" value="InterPro"/>
</dbReference>
<evidence type="ECO:0000256" key="5">
    <source>
        <dbReference type="ARBA" id="ARBA00024335"/>
    </source>
</evidence>
<evidence type="ECO:0000313" key="6">
    <source>
        <dbReference type="EMBL" id="AUH00619.1"/>
    </source>
</evidence>
<dbReference type="OrthoDB" id="6631671at2"/>